<evidence type="ECO:0000256" key="4">
    <source>
        <dbReference type="SAM" id="Phobius"/>
    </source>
</evidence>
<keyword evidence="4" id="KW-0472">Membrane</keyword>
<dbReference type="EMBL" id="VZQZ01000002">
    <property type="protein sequence ID" value="KAB0666895.1"/>
    <property type="molecule type" value="Genomic_DNA"/>
</dbReference>
<feature type="transmembrane region" description="Helical" evidence="4">
    <location>
        <begin position="171"/>
        <end position="198"/>
    </location>
</feature>
<proteinExistence type="predicted"/>
<keyword evidence="6" id="KW-1185">Reference proteome</keyword>
<comment type="caution">
    <text evidence="5">The sequence shown here is derived from an EMBL/GenBank/DDBJ whole genome shotgun (WGS) entry which is preliminary data.</text>
</comment>
<dbReference type="Proteomes" id="UP000420562">
    <property type="component" value="Unassembled WGS sequence"/>
</dbReference>
<evidence type="ECO:0000256" key="1">
    <source>
        <dbReference type="ARBA" id="ARBA00022737"/>
    </source>
</evidence>
<evidence type="ECO:0000256" key="2">
    <source>
        <dbReference type="ARBA" id="ARBA00022803"/>
    </source>
</evidence>
<keyword evidence="4" id="KW-1133">Transmembrane helix</keyword>
<feature type="transmembrane region" description="Helical" evidence="4">
    <location>
        <begin position="285"/>
        <end position="310"/>
    </location>
</feature>
<keyword evidence="4" id="KW-0812">Transmembrane</keyword>
<evidence type="ECO:0008006" key="7">
    <source>
        <dbReference type="Google" id="ProtNLM"/>
    </source>
</evidence>
<accession>A0A7J4ZUH6</accession>
<feature type="repeat" description="TPR" evidence="3">
    <location>
        <begin position="530"/>
        <end position="563"/>
    </location>
</feature>
<keyword evidence="1" id="KW-0677">Repeat</keyword>
<reference evidence="5 6" key="1">
    <citation type="submission" date="2019-09" db="EMBL/GenBank/DDBJ databases">
        <title>Geobacter sp. Red96, a novel strain isolated from paddy soil.</title>
        <authorList>
            <person name="Xu Z."/>
            <person name="Masuda Y."/>
            <person name="Itoh H."/>
            <person name="Senoo K."/>
        </authorList>
    </citation>
    <scope>NUCLEOTIDE SEQUENCE [LARGE SCALE GENOMIC DNA]</scope>
    <source>
        <strain evidence="5 6">Red96</strain>
    </source>
</reference>
<name>A0A7J4ZUH6_9BACT</name>
<feature type="transmembrane region" description="Helical" evidence="4">
    <location>
        <begin position="12"/>
        <end position="32"/>
    </location>
</feature>
<sequence>MNSQINISNRTCILLLSFVVLGIYYPVIFATLNSVDDPGMYDYLLNTDNFTLHSIFASGSSNYYRPVLVLSYMMDKYVWGLEISFMHLENVVLHLINTLMVYAIACRYSAQQGIRSEIVAFIVALFFAIHPINTEAVAWIAGRTDLLAGFFLFLSVWLLAQKCRNLMVSALAALCMLIACLAKETAIFFLPAAIILPFFNSENADTKPPLRATLINNLPHVLTFLGAGAVYFFFRTGAFSHSDAGVAQVFNHIGGGESVGLLENTRLVLKAAGFYLKKLFFPFPLNFAITHVSDLYIPLGFLVFVVALLLMSRRTIIAFLFACAAAIGSSALMIPLLKQTWTPLAERYMYIPLAFFLMGLVFEIYRFGKQIRYQPLLTGVVASVVFIAIYGTTSRAILWQDNLALYQDTLRKSPDFIVAQNEIANALYARGRNKEADAIVTSLQLPAELNNRQYGFMSKADERIKNGDFIGARAIVNQALTDPGKHEVELLEKVLEIDKFQLMAKKSTALELYPGSVKTLTRLIDLTAAPFYSYRLGIVYMQAGERQKALTAFTTVVRTAPPTAYYRAPAEKLAKELAK</sequence>
<evidence type="ECO:0000313" key="5">
    <source>
        <dbReference type="EMBL" id="KAB0666895.1"/>
    </source>
</evidence>
<dbReference type="PROSITE" id="PS50005">
    <property type="entry name" value="TPR"/>
    <property type="match status" value="1"/>
</dbReference>
<dbReference type="PANTHER" id="PTHR44227:SF3">
    <property type="entry name" value="PROTEIN O-MANNOSYL-TRANSFERASE TMTC4"/>
    <property type="match status" value="1"/>
</dbReference>
<organism evidence="5 6">
    <name type="scientific">Oryzomonas japonica</name>
    <dbReference type="NCBI Taxonomy" id="2603858"/>
    <lineage>
        <taxon>Bacteria</taxon>
        <taxon>Pseudomonadati</taxon>
        <taxon>Thermodesulfobacteriota</taxon>
        <taxon>Desulfuromonadia</taxon>
        <taxon>Geobacterales</taxon>
        <taxon>Geobacteraceae</taxon>
        <taxon>Oryzomonas</taxon>
    </lineage>
</organism>
<dbReference type="Gene3D" id="1.25.40.10">
    <property type="entry name" value="Tetratricopeptide repeat domain"/>
    <property type="match status" value="1"/>
</dbReference>
<feature type="transmembrane region" description="Helical" evidence="4">
    <location>
        <begin position="114"/>
        <end position="132"/>
    </location>
</feature>
<dbReference type="SUPFAM" id="SSF48452">
    <property type="entry name" value="TPR-like"/>
    <property type="match status" value="1"/>
</dbReference>
<keyword evidence="2 3" id="KW-0802">TPR repeat</keyword>
<evidence type="ECO:0000313" key="6">
    <source>
        <dbReference type="Proteomes" id="UP000420562"/>
    </source>
</evidence>
<protein>
    <recommendedName>
        <fullName evidence="7">Glycosyltransferase RgtA/B/C/D-like domain-containing protein</fullName>
    </recommendedName>
</protein>
<feature type="transmembrane region" description="Helical" evidence="4">
    <location>
        <begin position="349"/>
        <end position="367"/>
    </location>
</feature>
<feature type="transmembrane region" description="Helical" evidence="4">
    <location>
        <begin position="373"/>
        <end position="391"/>
    </location>
</feature>
<dbReference type="RefSeq" id="WP_151127623.1">
    <property type="nucleotide sequence ID" value="NZ_VZQZ01000002.1"/>
</dbReference>
<gene>
    <name evidence="5" type="ORF">F6V25_05645</name>
</gene>
<dbReference type="InterPro" id="IPR011990">
    <property type="entry name" value="TPR-like_helical_dom_sf"/>
</dbReference>
<dbReference type="PANTHER" id="PTHR44227">
    <property type="match status" value="1"/>
</dbReference>
<evidence type="ECO:0000256" key="3">
    <source>
        <dbReference type="PROSITE-ProRule" id="PRU00339"/>
    </source>
</evidence>
<feature type="transmembrane region" description="Helical" evidence="4">
    <location>
        <begin position="218"/>
        <end position="234"/>
    </location>
</feature>
<feature type="transmembrane region" description="Helical" evidence="4">
    <location>
        <begin position="77"/>
        <end position="102"/>
    </location>
</feature>
<dbReference type="InterPro" id="IPR019734">
    <property type="entry name" value="TPR_rpt"/>
</dbReference>
<feature type="transmembrane region" description="Helical" evidence="4">
    <location>
        <begin position="316"/>
        <end position="337"/>
    </location>
</feature>
<dbReference type="InterPro" id="IPR052346">
    <property type="entry name" value="O-mannosyl-transferase_TMTC"/>
</dbReference>
<dbReference type="AlphaFoldDB" id="A0A7J4ZUH6"/>